<keyword evidence="1" id="KW-1133">Transmembrane helix</keyword>
<sequence>MFGTVLKELLSDSNRPTDINDGSWLAGHFLNRTFTLDTGPIVLDETGERQQPLTVQHFQGSNAWPVTVMTLDAFAARFTDSTKLLWPVPFPPPNEPPCGFYESPNQISLIVGCLALLLLLLLFVAILIGIGLRTSRRAAGEASAWDGYQLEQQLLRLALGFSSAATISPSTPAIRMNHRLSTVEQRNPAEIALPYF</sequence>
<reference evidence="2 3" key="1">
    <citation type="journal article" date="2016" name="Nat. Commun.">
        <title>Extremotolerant tardigrade genome and improved radiotolerance of human cultured cells by tardigrade-unique protein.</title>
        <authorList>
            <person name="Hashimoto T."/>
            <person name="Horikawa D.D."/>
            <person name="Saito Y."/>
            <person name="Kuwahara H."/>
            <person name="Kozuka-Hata H."/>
            <person name="Shin-I T."/>
            <person name="Minakuchi Y."/>
            <person name="Ohishi K."/>
            <person name="Motoyama A."/>
            <person name="Aizu T."/>
            <person name="Enomoto A."/>
            <person name="Kondo K."/>
            <person name="Tanaka S."/>
            <person name="Hara Y."/>
            <person name="Koshikawa S."/>
            <person name="Sagara H."/>
            <person name="Miura T."/>
            <person name="Yokobori S."/>
            <person name="Miyagawa K."/>
            <person name="Suzuki Y."/>
            <person name="Kubo T."/>
            <person name="Oyama M."/>
            <person name="Kohara Y."/>
            <person name="Fujiyama A."/>
            <person name="Arakawa K."/>
            <person name="Katayama T."/>
            <person name="Toyoda A."/>
            <person name="Kunieda T."/>
        </authorList>
    </citation>
    <scope>NUCLEOTIDE SEQUENCE [LARGE SCALE GENOMIC DNA]</scope>
    <source>
        <strain evidence="2 3">YOKOZUNA-1</strain>
    </source>
</reference>
<proteinExistence type="predicted"/>
<keyword evidence="3" id="KW-1185">Reference proteome</keyword>
<feature type="transmembrane region" description="Helical" evidence="1">
    <location>
        <begin position="107"/>
        <end position="130"/>
    </location>
</feature>
<comment type="caution">
    <text evidence="2">The sequence shown here is derived from an EMBL/GenBank/DDBJ whole genome shotgun (WGS) entry which is preliminary data.</text>
</comment>
<dbReference type="AlphaFoldDB" id="A0A1D1WC28"/>
<evidence type="ECO:0000313" key="2">
    <source>
        <dbReference type="EMBL" id="GAV09609.1"/>
    </source>
</evidence>
<evidence type="ECO:0000313" key="3">
    <source>
        <dbReference type="Proteomes" id="UP000186922"/>
    </source>
</evidence>
<organism evidence="2 3">
    <name type="scientific">Ramazzottius varieornatus</name>
    <name type="common">Water bear</name>
    <name type="synonym">Tardigrade</name>
    <dbReference type="NCBI Taxonomy" id="947166"/>
    <lineage>
        <taxon>Eukaryota</taxon>
        <taxon>Metazoa</taxon>
        <taxon>Ecdysozoa</taxon>
        <taxon>Tardigrada</taxon>
        <taxon>Eutardigrada</taxon>
        <taxon>Parachela</taxon>
        <taxon>Hypsibioidea</taxon>
        <taxon>Ramazzottiidae</taxon>
        <taxon>Ramazzottius</taxon>
    </lineage>
</organism>
<dbReference type="InterPro" id="IPR028082">
    <property type="entry name" value="Peripla_BP_I"/>
</dbReference>
<dbReference type="Proteomes" id="UP000186922">
    <property type="component" value="Unassembled WGS sequence"/>
</dbReference>
<name>A0A1D1WC28_RAMVA</name>
<keyword evidence="1" id="KW-0812">Transmembrane</keyword>
<evidence type="ECO:0000256" key="1">
    <source>
        <dbReference type="SAM" id="Phobius"/>
    </source>
</evidence>
<evidence type="ECO:0008006" key="4">
    <source>
        <dbReference type="Google" id="ProtNLM"/>
    </source>
</evidence>
<dbReference type="EMBL" id="BDGG01000024">
    <property type="protein sequence ID" value="GAV09609.1"/>
    <property type="molecule type" value="Genomic_DNA"/>
</dbReference>
<dbReference type="SUPFAM" id="SSF53822">
    <property type="entry name" value="Periplasmic binding protein-like I"/>
    <property type="match status" value="1"/>
</dbReference>
<keyword evidence="1" id="KW-0472">Membrane</keyword>
<protein>
    <recommendedName>
        <fullName evidence="4">Receptor ligand binding region domain-containing protein</fullName>
    </recommendedName>
</protein>
<accession>A0A1D1WC28</accession>
<gene>
    <name evidence="2" type="primary">RvY_19114-1</name>
    <name evidence="2" type="synonym">RvY_19114.1</name>
    <name evidence="2" type="ORF">RvY_19114</name>
</gene>